<evidence type="ECO:0000256" key="2">
    <source>
        <dbReference type="ARBA" id="ARBA00007779"/>
    </source>
</evidence>
<keyword evidence="4 9" id="KW-0812">Transmembrane</keyword>
<feature type="signal peptide" evidence="10">
    <location>
        <begin position="1"/>
        <end position="17"/>
    </location>
</feature>
<evidence type="ECO:0000256" key="9">
    <source>
        <dbReference type="SAM" id="Phobius"/>
    </source>
</evidence>
<keyword evidence="10" id="KW-0732">Signal</keyword>
<feature type="compositionally biased region" description="Basic residues" evidence="8">
    <location>
        <begin position="1133"/>
        <end position="1143"/>
    </location>
</feature>
<feature type="compositionally biased region" description="Low complexity" evidence="8">
    <location>
        <begin position="1116"/>
        <end position="1129"/>
    </location>
</feature>
<protein>
    <submittedName>
        <fullName evidence="13">Calcium permeable stress-gated cation channel</fullName>
    </submittedName>
</protein>
<name>A0ABR1FPB9_AURAN</name>
<proteinExistence type="inferred from homology"/>
<reference evidence="13 14" key="1">
    <citation type="submission" date="2024-03" db="EMBL/GenBank/DDBJ databases">
        <title>Aureococcus anophagefferens CCMP1851 and Kratosvirus quantuckense: Draft genome of a second virus-susceptible host strain in the model system.</title>
        <authorList>
            <person name="Chase E."/>
            <person name="Truchon A.R."/>
            <person name="Schepens W."/>
            <person name="Wilhelm S.W."/>
        </authorList>
    </citation>
    <scope>NUCLEOTIDE SEQUENCE [LARGE SCALE GENOMIC DNA]</scope>
    <source>
        <strain evidence="13 14">CCMP1851</strain>
    </source>
</reference>
<evidence type="ECO:0000259" key="12">
    <source>
        <dbReference type="Pfam" id="PF13967"/>
    </source>
</evidence>
<feature type="compositionally biased region" description="Basic and acidic residues" evidence="8">
    <location>
        <begin position="1070"/>
        <end position="1081"/>
    </location>
</feature>
<feature type="chain" id="PRO_5045712331" evidence="10">
    <location>
        <begin position="18"/>
        <end position="1191"/>
    </location>
</feature>
<comment type="similarity">
    <text evidence="2">Belongs to the CSC1 (TC 1.A.17) family.</text>
</comment>
<evidence type="ECO:0000256" key="3">
    <source>
        <dbReference type="ARBA" id="ARBA00022448"/>
    </source>
</evidence>
<gene>
    <name evidence="13" type="ORF">SO694_00228014</name>
</gene>
<evidence type="ECO:0000256" key="7">
    <source>
        <dbReference type="SAM" id="Coils"/>
    </source>
</evidence>
<dbReference type="PANTHER" id="PTHR13018">
    <property type="entry name" value="PROBABLE MEMBRANE PROTEIN DUF221-RELATED"/>
    <property type="match status" value="1"/>
</dbReference>
<feature type="transmembrane region" description="Helical" evidence="9">
    <location>
        <begin position="813"/>
        <end position="833"/>
    </location>
</feature>
<feature type="domain" description="CSC1/OSCA1-like N-terminal transmembrane" evidence="12">
    <location>
        <begin position="40"/>
        <end position="219"/>
    </location>
</feature>
<dbReference type="Pfam" id="PF02714">
    <property type="entry name" value="RSN1_7TM"/>
    <property type="match status" value="1"/>
</dbReference>
<dbReference type="InterPro" id="IPR045122">
    <property type="entry name" value="Csc1-like"/>
</dbReference>
<evidence type="ECO:0000256" key="10">
    <source>
        <dbReference type="SAM" id="SignalP"/>
    </source>
</evidence>
<sequence length="1191" mass="132651">MAWQPFLVLCLLRLAAATTPAPVAVDAADDDDTNTTSDRIYYSIVLACALCVAITTVFDRLRSRVWWVYEPKCHHLAYKDHAPPAPGPRFLAWIRSVLLLWGDEDVLRYAGLDGLCLVYFLRFAMDQSLFAGVAGLLVLAPAYHSGRGLRSGANVLDDDPPEPFSFSMTTVQNIRCRLSHSLLDKEYADAPLFPPCRNGFSNWRFALIVCCAWVFTLRALSRISSVAQRFVHLRHWHLTRGLDKAGKAAPANAQHALTAVFENVPHALRSSRALKRKLDRLLGDDAVAGTQIMVGGLDELDGLVARRDRAREALEDARSKRAKLASMRAARLRDEAERAKRVGRPSLRKQRSTLRWFEGLLGGDGDAADEEAPRAQAMRRAHSRDDAHDTVKAVEANALKALADLADAFRAAKSSRHLLKRRDSATFPVPRHVNLPLLEHVECGCCYGYWSTWDGHFVHSVPYYEQLVAELNLAILKAHFSRMEAMEKRGGVVDDPTAEARKRTSWRGCFWRVDPQESDDDEPQESEYADEFADFRERHARLARLVLKKHEPWVTVAMREPPATSLPDLKRRVLRWCRRVVTRSAPAWCGALRGGCASLYHDFVKCGTKVEADDSLQDAGFRPSGTAFVTFRSPAARVHATSAMLSRAPFSMRARDAPEPRDIIWANVAVSPKSVSRRLVLVNCGLALLLMSWTAVVSFCSNAPRAAEKWGWVGSERSWVGNAVLSNLPSLALLGVMNLLPVIFKVTAHFYERRKSHSDVDLSVIKRYFMFQYVNVYVSLLSGSLLSDWDRAWDNPLEFVEEVGANTPVQSLYFIKFLLLSAGLAPCALMRAWPLISRGFKYWTVQPPDATAFSYGDILPRLMMAFTIFATFWIFAPLISLVAFCYFSVVSVVYRYLLLYCHMPKFESGGAFFFLIIDRILFGVIMSNAFLFFWLVTRSLFGYALLVLPLPFVVVTFKAFSLEAYEDPCKRVALDEAVARTTEDLARATKAFDASTYAQPSLRRRGGDIEHTTVEHCGGTATRWCSGVPRERGSRGGDPVGRRPIGARRFRHVSDVVDRVMNDAQAADAARGDRDAAEAFRSRARARKRVGDDQKRPPTTTVAKFQRVSGRRSGVRRAPPVPARPAGADGARRPLRRPRRPPRPRTPPVSPIAADGAADGAAAGGGATTAAAAYFATPRRESVYFDAADDG</sequence>
<feature type="domain" description="CSC1/OSCA1-like 7TM region" evidence="11">
    <location>
        <begin position="682"/>
        <end position="932"/>
    </location>
</feature>
<comment type="caution">
    <text evidence="13">The sequence shown here is derived from an EMBL/GenBank/DDBJ whole genome shotgun (WGS) entry which is preliminary data.</text>
</comment>
<dbReference type="InterPro" id="IPR032880">
    <property type="entry name" value="CSC1/OSCA1-like_N"/>
</dbReference>
<feature type="transmembrane region" description="Helical" evidence="9">
    <location>
        <begin position="679"/>
        <end position="699"/>
    </location>
</feature>
<evidence type="ECO:0000256" key="8">
    <source>
        <dbReference type="SAM" id="MobiDB-lite"/>
    </source>
</evidence>
<dbReference type="EMBL" id="JBBJCI010000301">
    <property type="protein sequence ID" value="KAK7234962.1"/>
    <property type="molecule type" value="Genomic_DNA"/>
</dbReference>
<dbReference type="InterPro" id="IPR003864">
    <property type="entry name" value="CSC1/OSCA1-like_7TM"/>
</dbReference>
<evidence type="ECO:0000256" key="6">
    <source>
        <dbReference type="ARBA" id="ARBA00023136"/>
    </source>
</evidence>
<evidence type="ECO:0000313" key="14">
    <source>
        <dbReference type="Proteomes" id="UP001363151"/>
    </source>
</evidence>
<feature type="coiled-coil region" evidence="7">
    <location>
        <begin position="300"/>
        <end position="342"/>
    </location>
</feature>
<dbReference type="Pfam" id="PF13967">
    <property type="entry name" value="RSN1_TM"/>
    <property type="match status" value="1"/>
</dbReference>
<feature type="transmembrane region" description="Helical" evidence="9">
    <location>
        <begin position="40"/>
        <end position="58"/>
    </location>
</feature>
<keyword evidence="7" id="KW-0175">Coiled coil</keyword>
<keyword evidence="3" id="KW-0813">Transport</keyword>
<evidence type="ECO:0000256" key="1">
    <source>
        <dbReference type="ARBA" id="ARBA00004141"/>
    </source>
</evidence>
<keyword evidence="5 9" id="KW-1133">Transmembrane helix</keyword>
<keyword evidence="14" id="KW-1185">Reference proteome</keyword>
<keyword evidence="6 9" id="KW-0472">Membrane</keyword>
<feature type="compositionally biased region" description="Low complexity" evidence="8">
    <location>
        <begin position="1151"/>
        <end position="1161"/>
    </location>
</feature>
<comment type="subcellular location">
    <subcellularLocation>
        <location evidence="1">Membrane</location>
        <topology evidence="1">Multi-pass membrane protein</topology>
    </subcellularLocation>
</comment>
<evidence type="ECO:0000313" key="13">
    <source>
        <dbReference type="EMBL" id="KAK7234962.1"/>
    </source>
</evidence>
<evidence type="ECO:0000256" key="4">
    <source>
        <dbReference type="ARBA" id="ARBA00022692"/>
    </source>
</evidence>
<feature type="transmembrane region" description="Helical" evidence="9">
    <location>
        <begin position="911"/>
        <end position="934"/>
    </location>
</feature>
<organism evidence="13 14">
    <name type="scientific">Aureococcus anophagefferens</name>
    <name type="common">Harmful bloom alga</name>
    <dbReference type="NCBI Taxonomy" id="44056"/>
    <lineage>
        <taxon>Eukaryota</taxon>
        <taxon>Sar</taxon>
        <taxon>Stramenopiles</taxon>
        <taxon>Ochrophyta</taxon>
        <taxon>Pelagophyceae</taxon>
        <taxon>Pelagomonadales</taxon>
        <taxon>Pelagomonadaceae</taxon>
        <taxon>Aureococcus</taxon>
    </lineage>
</organism>
<feature type="transmembrane region" description="Helical" evidence="9">
    <location>
        <begin position="940"/>
        <end position="961"/>
    </location>
</feature>
<dbReference type="PANTHER" id="PTHR13018:SF5">
    <property type="entry name" value="RE44586P"/>
    <property type="match status" value="1"/>
</dbReference>
<dbReference type="Proteomes" id="UP001363151">
    <property type="component" value="Unassembled WGS sequence"/>
</dbReference>
<feature type="transmembrane region" description="Helical" evidence="9">
    <location>
        <begin position="129"/>
        <end position="146"/>
    </location>
</feature>
<feature type="region of interest" description="Disordered" evidence="8">
    <location>
        <begin position="1025"/>
        <end position="1047"/>
    </location>
</feature>
<evidence type="ECO:0000256" key="5">
    <source>
        <dbReference type="ARBA" id="ARBA00022989"/>
    </source>
</evidence>
<evidence type="ECO:0000259" key="11">
    <source>
        <dbReference type="Pfam" id="PF02714"/>
    </source>
</evidence>
<feature type="region of interest" description="Disordered" evidence="8">
    <location>
        <begin position="1066"/>
        <end position="1167"/>
    </location>
</feature>
<accession>A0ABR1FPB9</accession>
<feature type="transmembrane region" description="Helical" evidence="9">
    <location>
        <begin position="719"/>
        <end position="747"/>
    </location>
</feature>